<accession>A0A813D2T8</accession>
<dbReference type="OrthoDB" id="426279at2759"/>
<dbReference type="Proteomes" id="UP000654075">
    <property type="component" value="Unassembled WGS sequence"/>
</dbReference>
<gene>
    <name evidence="1" type="ORF">PGLA1383_LOCUS1666</name>
</gene>
<evidence type="ECO:0000313" key="2">
    <source>
        <dbReference type="Proteomes" id="UP000654075"/>
    </source>
</evidence>
<dbReference type="AlphaFoldDB" id="A0A813D2T8"/>
<protein>
    <submittedName>
        <fullName evidence="1">Uncharacterized protein</fullName>
    </submittedName>
</protein>
<sequence>MAPETEAAHEDIEKRIKAVTKKLKQIEGLKEKSPDQLDEAALAKICFEPQLQAEVAALKAELTQGGSSVDKLGEQLETLKLGSAVPQASDAAQSSKDPHAIERAKALELLPGEYGALIGSDTEKEFKKLQKKLRDIGKLHEKDNLDKTQQEKLSGELIVIKAIQDILSKAEATAKRKLVQEAARGVAKAGYPASSNSAGVASGGVHLNDAVTGGLIAERRAKYLGSGKQWADTFCGAFRVHPPKSHANQNFSKMKTFEYFLWSDIKPQPSLDYLKRTIAYFVDVRTCDFYFETMAGTKLDAT</sequence>
<dbReference type="EMBL" id="CAJNNV010000452">
    <property type="protein sequence ID" value="CAE8582673.1"/>
    <property type="molecule type" value="Genomic_DNA"/>
</dbReference>
<keyword evidence="2" id="KW-1185">Reference proteome</keyword>
<name>A0A813D2T8_POLGL</name>
<organism evidence="1 2">
    <name type="scientific">Polarella glacialis</name>
    <name type="common">Dinoflagellate</name>
    <dbReference type="NCBI Taxonomy" id="89957"/>
    <lineage>
        <taxon>Eukaryota</taxon>
        <taxon>Sar</taxon>
        <taxon>Alveolata</taxon>
        <taxon>Dinophyceae</taxon>
        <taxon>Suessiales</taxon>
        <taxon>Suessiaceae</taxon>
        <taxon>Polarella</taxon>
    </lineage>
</organism>
<comment type="caution">
    <text evidence="1">The sequence shown here is derived from an EMBL/GenBank/DDBJ whole genome shotgun (WGS) entry which is preliminary data.</text>
</comment>
<evidence type="ECO:0000313" key="1">
    <source>
        <dbReference type="EMBL" id="CAE8582673.1"/>
    </source>
</evidence>
<reference evidence="1" key="1">
    <citation type="submission" date="2021-02" db="EMBL/GenBank/DDBJ databases">
        <authorList>
            <person name="Dougan E. K."/>
            <person name="Rhodes N."/>
            <person name="Thang M."/>
            <person name="Chan C."/>
        </authorList>
    </citation>
    <scope>NUCLEOTIDE SEQUENCE</scope>
</reference>
<proteinExistence type="predicted"/>